<dbReference type="Pfam" id="PF04998">
    <property type="entry name" value="RNA_pol_Rpb1_5"/>
    <property type="match status" value="1"/>
</dbReference>
<dbReference type="GO" id="GO:0046872">
    <property type="term" value="F:metal ion binding"/>
    <property type="evidence" value="ECO:0007669"/>
    <property type="project" value="UniProtKB-KW"/>
</dbReference>
<evidence type="ECO:0000256" key="13">
    <source>
        <dbReference type="SAM" id="MobiDB-lite"/>
    </source>
</evidence>
<dbReference type="InterPro" id="IPR015699">
    <property type="entry name" value="DNA-dir_RNA_pol1_lsu_N"/>
</dbReference>
<feature type="domain" description="RNA polymerase N-terminal" evidence="14">
    <location>
        <begin position="231"/>
        <end position="524"/>
    </location>
</feature>
<dbReference type="Gene3D" id="1.10.132.30">
    <property type="match status" value="1"/>
</dbReference>
<sequence length="1276" mass="142659">MINNIKFLWYTKEEVVRLSEKEVKVAASLDKFGHPVPDGMYDLAMGPCDSDQVCKTCSLDCLQCPGHFGHIPIQPVINPLCYEMLFLILRASCSNCFKLKVSQNEKLNFYLELEQCETNLRTTKAETFQEFEEILVGGERRNGHCEEEHHSVALTWLRKASTRGRCPLCNGTNKKYKKGANMRILCDDPMDGLVTVGNRDVMKDVNATYANDKVIFDKLLKIGDDEKGGIGFLFLEVLPVTPNKFRPIKKRDGFVFENATNAQLNSILTASLLSERDEKYSAELQSLVSLYFDSARDQKQQGIKQLLEKKEGLFRQNIMGKRVNYSARSVISPDPWIGTGEIGVPLVFANQLTFPERVNSTNLKKMQELVTGGPCAYPGANFVLEKTDSQQKLLSLKVLSKSRRRQIAARFATSRCEFTVYRHLVTGDRVLVNRQPSLHKMSMMGHRVRVLKNEKTLRMHYVNCKPYNADFDGDEMNIHFPQSHAAQAEIEEVCLTDFNFLVPSTNEPIRGLTQDHLVVAAVMTSKNEIYDRDEYHHIVHSALYEEVDGPLVFVDPFLTVSDGESRRVFYSGLNVVSTVLVNVTKGLPTSLTHRFKSKITGETVIFRESEMLTGLLDKNTLGTAVNSLIHVCGKLFGYKICNRLLTIFGRMVNGYMALRGFTLGHDDLLLDEEGEKRLQNELLVRNRRSRVESENKSNIQVLLRETNGALSGLQGLLASSMQKSFLGNNILAMVQSGAKGSMVNVSQISICLGQQELEGKRVPAQASGKSLACFEADEYFTSPAAGGFVYERFLTGLSPGSFYFHCMAGREGLIDTAVKTANSGYLQRCLVKHLEGTTICYDGTVRNHRRIVQFEYDGDADPGASVGVLAAQSIGEPSTQMTLNTFHLAGVAGKNMTLGIPRLREIVMVASKNIKTPIIKMAVDEKMGMKLEQVFRRVTASDCVGQLWAEEQFVKERNAVADGFVKRVVVTFRILDEEGAVVHAIDNLFVSKLNRMIKVKSTSCGIEMNEQDEQVHETKKEENSDDESTDVDDTTVDGETETNKTPLSESGDSDSSESEHSHGSSNLIHLRMTKSGLYSLEINFQPTMTQNILPLAEAVLSKIVIREIPGFAGGKMDTTRPNHPGPATFYLDGSNFTTLFNITLISNNPDVFYNSYSNDIHSICGHFGIEAARNVIVAEIESVFDVYGIRIETRHLDLVADYLTRDGLYQAFNRQSFDMDDSILQRMSFESCFERVKDASLFRLSDNMNNPSANICVGNMIHNGTGCFDLLYDLDI</sequence>
<keyword evidence="10" id="KW-0539">Nucleus</keyword>
<protein>
    <recommendedName>
        <fullName evidence="12">DNA-directed RNA polymerase subunit</fullName>
        <ecNumber evidence="12">2.7.7.6</ecNumber>
    </recommendedName>
</protein>
<dbReference type="Gene3D" id="4.10.860.120">
    <property type="entry name" value="RNA polymerase II, clamp domain"/>
    <property type="match status" value="1"/>
</dbReference>
<comment type="subcellular location">
    <subcellularLocation>
        <location evidence="1">Nucleus</location>
    </subcellularLocation>
</comment>
<evidence type="ECO:0000313" key="15">
    <source>
        <dbReference type="EMBL" id="ORD93969.1"/>
    </source>
</evidence>
<keyword evidence="5 12" id="KW-0548">Nucleotidyltransferase</keyword>
<keyword evidence="9 12" id="KW-0804">Transcription</keyword>
<dbReference type="EC" id="2.7.7.6" evidence="12"/>
<evidence type="ECO:0000256" key="11">
    <source>
        <dbReference type="ARBA" id="ARBA00048552"/>
    </source>
</evidence>
<dbReference type="Pfam" id="PF04997">
    <property type="entry name" value="RNA_pol_Rpb1_1"/>
    <property type="match status" value="1"/>
</dbReference>
<keyword evidence="6" id="KW-0479">Metal-binding</keyword>
<comment type="function">
    <text evidence="12">DNA-dependent RNA polymerase catalyzes the transcription of DNA into RNA using the four ribonucleoside triphosphates as substrates.</text>
</comment>
<dbReference type="SUPFAM" id="SSF64484">
    <property type="entry name" value="beta and beta-prime subunits of DNA dependent RNA-polymerase"/>
    <property type="match status" value="1"/>
</dbReference>
<dbReference type="InterPro" id="IPR007080">
    <property type="entry name" value="RNA_pol_Rpb1_1"/>
</dbReference>
<evidence type="ECO:0000256" key="3">
    <source>
        <dbReference type="ARBA" id="ARBA00022478"/>
    </source>
</evidence>
<dbReference type="Gene3D" id="3.30.1490.180">
    <property type="entry name" value="RNA polymerase ii"/>
    <property type="match status" value="1"/>
</dbReference>
<evidence type="ECO:0000256" key="10">
    <source>
        <dbReference type="ARBA" id="ARBA00023242"/>
    </source>
</evidence>
<dbReference type="FunFam" id="2.40.40.20:FF:000019">
    <property type="entry name" value="DNA-directed RNA polymerase II subunit RPB1"/>
    <property type="match status" value="1"/>
</dbReference>
<comment type="catalytic activity">
    <reaction evidence="11 12">
        <text>RNA(n) + a ribonucleoside 5'-triphosphate = RNA(n+1) + diphosphate</text>
        <dbReference type="Rhea" id="RHEA:21248"/>
        <dbReference type="Rhea" id="RHEA-COMP:14527"/>
        <dbReference type="Rhea" id="RHEA-COMP:17342"/>
        <dbReference type="ChEBI" id="CHEBI:33019"/>
        <dbReference type="ChEBI" id="CHEBI:61557"/>
        <dbReference type="ChEBI" id="CHEBI:140395"/>
        <dbReference type="EC" id="2.7.7.6"/>
    </reaction>
</comment>
<keyword evidence="16" id="KW-1185">Reference proteome</keyword>
<evidence type="ECO:0000256" key="6">
    <source>
        <dbReference type="ARBA" id="ARBA00022723"/>
    </source>
</evidence>
<dbReference type="InterPro" id="IPR000722">
    <property type="entry name" value="RNA_pol_asu"/>
</dbReference>
<dbReference type="VEuPathDB" id="MicrosporidiaDB:ECANGB1_1302"/>
<gene>
    <name evidence="15" type="primary">RPA1</name>
    <name evidence="15" type="ORF">ECANGB1_1302</name>
</gene>
<dbReference type="SMART" id="SM00663">
    <property type="entry name" value="RPOLA_N"/>
    <property type="match status" value="1"/>
</dbReference>
<dbReference type="GO" id="GO:0003899">
    <property type="term" value="F:DNA-directed RNA polymerase activity"/>
    <property type="evidence" value="ECO:0007669"/>
    <property type="project" value="UniProtKB-EC"/>
</dbReference>
<dbReference type="InterPro" id="IPR006592">
    <property type="entry name" value="RNA_pol_N"/>
</dbReference>
<dbReference type="Pfam" id="PF05000">
    <property type="entry name" value="RNA_pol_Rpb1_4"/>
    <property type="match status" value="1"/>
</dbReference>
<dbReference type="InterPro" id="IPR038120">
    <property type="entry name" value="Rpb1_funnel_sf"/>
</dbReference>
<evidence type="ECO:0000256" key="12">
    <source>
        <dbReference type="RuleBase" id="RU004279"/>
    </source>
</evidence>
<dbReference type="InterPro" id="IPR007081">
    <property type="entry name" value="RNA_pol_Rpb1_5"/>
</dbReference>
<keyword evidence="8" id="KW-0460">Magnesium</keyword>
<dbReference type="GO" id="GO:0006351">
    <property type="term" value="P:DNA-templated transcription"/>
    <property type="evidence" value="ECO:0007669"/>
    <property type="project" value="InterPro"/>
</dbReference>
<dbReference type="AlphaFoldDB" id="A0A1Y1S727"/>
<dbReference type="Pfam" id="PF04983">
    <property type="entry name" value="RNA_pol_Rpb1_3"/>
    <property type="match status" value="1"/>
</dbReference>
<dbReference type="GO" id="GO:0003677">
    <property type="term" value="F:DNA binding"/>
    <property type="evidence" value="ECO:0007669"/>
    <property type="project" value="InterPro"/>
</dbReference>
<dbReference type="InterPro" id="IPR044893">
    <property type="entry name" value="RNA_pol_Rpb1_clamp_domain"/>
</dbReference>
<organism evidence="15 16">
    <name type="scientific">Enterospora canceri</name>
    <dbReference type="NCBI Taxonomy" id="1081671"/>
    <lineage>
        <taxon>Eukaryota</taxon>
        <taxon>Fungi</taxon>
        <taxon>Fungi incertae sedis</taxon>
        <taxon>Microsporidia</taxon>
        <taxon>Enterocytozoonidae</taxon>
        <taxon>Enterospora</taxon>
    </lineage>
</organism>
<evidence type="ECO:0000256" key="9">
    <source>
        <dbReference type="ARBA" id="ARBA00023163"/>
    </source>
</evidence>
<evidence type="ECO:0000256" key="1">
    <source>
        <dbReference type="ARBA" id="ARBA00004123"/>
    </source>
</evidence>
<dbReference type="Gene3D" id="1.10.150.390">
    <property type="match status" value="1"/>
</dbReference>
<dbReference type="EMBL" id="LWDP01000037">
    <property type="protein sequence ID" value="ORD93969.1"/>
    <property type="molecule type" value="Genomic_DNA"/>
</dbReference>
<dbReference type="InterPro" id="IPR007083">
    <property type="entry name" value="RNA_pol_Rpb1_4"/>
</dbReference>
<dbReference type="InterPro" id="IPR042102">
    <property type="entry name" value="RNA_pol_Rpb1_3_sf"/>
</dbReference>
<evidence type="ECO:0000256" key="2">
    <source>
        <dbReference type="ARBA" id="ARBA00006460"/>
    </source>
</evidence>
<dbReference type="Gene3D" id="1.10.274.100">
    <property type="entry name" value="RNA polymerase Rpb1, domain 3"/>
    <property type="match status" value="1"/>
</dbReference>
<evidence type="ECO:0000256" key="4">
    <source>
        <dbReference type="ARBA" id="ARBA00022679"/>
    </source>
</evidence>
<dbReference type="InterPro" id="IPR007066">
    <property type="entry name" value="RNA_pol_Rpb1_3"/>
</dbReference>
<dbReference type="Proteomes" id="UP000192639">
    <property type="component" value="Unassembled WGS sequence"/>
</dbReference>
<evidence type="ECO:0000256" key="7">
    <source>
        <dbReference type="ARBA" id="ARBA00022833"/>
    </source>
</evidence>
<proteinExistence type="inferred from homology"/>
<keyword evidence="7" id="KW-0862">Zinc</keyword>
<keyword evidence="3 12" id="KW-0240">DNA-directed RNA polymerase</keyword>
<dbReference type="PANTHER" id="PTHR19376:SF11">
    <property type="entry name" value="DNA-DIRECTED RNA POLYMERASE I SUBUNIT RPA1"/>
    <property type="match status" value="1"/>
</dbReference>
<dbReference type="CDD" id="cd01435">
    <property type="entry name" value="RNAP_I_RPA1_N"/>
    <property type="match status" value="1"/>
</dbReference>
<dbReference type="Gene3D" id="6.10.250.2940">
    <property type="match status" value="1"/>
</dbReference>
<dbReference type="InterPro" id="IPR045867">
    <property type="entry name" value="DNA-dir_RpoC_beta_prime"/>
</dbReference>
<reference evidence="15 16" key="1">
    <citation type="journal article" date="2017" name="Environ. Microbiol.">
        <title>Decay of the glycolytic pathway and adaptation to intranuclear parasitism within Enterocytozoonidae microsporidia.</title>
        <authorList>
            <person name="Wiredu Boakye D."/>
            <person name="Jaroenlak P."/>
            <person name="Prachumwat A."/>
            <person name="Williams T.A."/>
            <person name="Bateman K.S."/>
            <person name="Itsathitphaisarn O."/>
            <person name="Sritunyalucksana K."/>
            <person name="Paszkiewicz K.H."/>
            <person name="Moore K.A."/>
            <person name="Stentiford G.D."/>
            <person name="Williams B.A."/>
        </authorList>
    </citation>
    <scope>NUCLEOTIDE SEQUENCE [LARGE SCALE GENOMIC DNA]</scope>
    <source>
        <strain evidence="15 16">GB1</strain>
    </source>
</reference>
<dbReference type="InterPro" id="IPR047107">
    <property type="entry name" value="DNA-dir_RNA_pol1_lsu_C"/>
</dbReference>
<comment type="similarity">
    <text evidence="2 12">Belongs to the RNA polymerase beta' chain family.</text>
</comment>
<accession>A0A1Y1S727</accession>
<feature type="compositionally biased region" description="Basic and acidic residues" evidence="13">
    <location>
        <begin position="1013"/>
        <end position="1022"/>
    </location>
</feature>
<evidence type="ECO:0000256" key="8">
    <source>
        <dbReference type="ARBA" id="ARBA00022842"/>
    </source>
</evidence>
<dbReference type="Pfam" id="PF00623">
    <property type="entry name" value="RNA_pol_Rpb1_2"/>
    <property type="match status" value="1"/>
</dbReference>
<dbReference type="PANTHER" id="PTHR19376">
    <property type="entry name" value="DNA-DIRECTED RNA POLYMERASE"/>
    <property type="match status" value="1"/>
</dbReference>
<dbReference type="CDD" id="cd02735">
    <property type="entry name" value="RNAP_I_Rpa1_C"/>
    <property type="match status" value="1"/>
</dbReference>
<name>A0A1Y1S727_9MICR</name>
<evidence type="ECO:0000259" key="14">
    <source>
        <dbReference type="SMART" id="SM00663"/>
    </source>
</evidence>
<dbReference type="OrthoDB" id="270392at2759"/>
<evidence type="ECO:0000256" key="5">
    <source>
        <dbReference type="ARBA" id="ARBA00022695"/>
    </source>
</evidence>
<feature type="region of interest" description="Disordered" evidence="13">
    <location>
        <begin position="1008"/>
        <end position="1066"/>
    </location>
</feature>
<keyword evidence="4 12" id="KW-0808">Transferase</keyword>
<evidence type="ECO:0000313" key="16">
    <source>
        <dbReference type="Proteomes" id="UP000192639"/>
    </source>
</evidence>
<dbReference type="GO" id="GO:0005736">
    <property type="term" value="C:RNA polymerase I complex"/>
    <property type="evidence" value="ECO:0007669"/>
    <property type="project" value="TreeGrafter"/>
</dbReference>
<dbReference type="Gene3D" id="2.40.40.20">
    <property type="match status" value="1"/>
</dbReference>
<comment type="caution">
    <text evidence="15">The sequence shown here is derived from an EMBL/GenBank/DDBJ whole genome shotgun (WGS) entry which is preliminary data.</text>
</comment>
<feature type="compositionally biased region" description="Acidic residues" evidence="13">
    <location>
        <begin position="1023"/>
        <end position="1040"/>
    </location>
</feature>